<accession>A0A2S6GGX5</accession>
<dbReference type="InterPro" id="IPR033458">
    <property type="entry name" value="DUF5134"/>
</dbReference>
<evidence type="ECO:0000313" key="3">
    <source>
        <dbReference type="Proteomes" id="UP000239203"/>
    </source>
</evidence>
<feature type="transmembrane region" description="Helical" evidence="1">
    <location>
        <begin position="6"/>
        <end position="29"/>
    </location>
</feature>
<feature type="transmembrane region" description="Helical" evidence="1">
    <location>
        <begin position="67"/>
        <end position="87"/>
    </location>
</feature>
<reference evidence="2 3" key="1">
    <citation type="submission" date="2018-02" db="EMBL/GenBank/DDBJ databases">
        <title>Genomic Encyclopedia of Archaeal and Bacterial Type Strains, Phase II (KMG-II): from individual species to whole genera.</title>
        <authorList>
            <person name="Goeker M."/>
        </authorList>
    </citation>
    <scope>NUCLEOTIDE SEQUENCE [LARGE SCALE GENOMIC DNA]</scope>
    <source>
        <strain evidence="2 3">YU 961-1</strain>
    </source>
</reference>
<dbReference type="RefSeq" id="WP_146108264.1">
    <property type="nucleotide sequence ID" value="NZ_CP154825.1"/>
</dbReference>
<evidence type="ECO:0000256" key="1">
    <source>
        <dbReference type="SAM" id="Phobius"/>
    </source>
</evidence>
<dbReference type="OrthoDB" id="3635896at2"/>
<evidence type="ECO:0000313" key="2">
    <source>
        <dbReference type="EMBL" id="PPK64477.1"/>
    </source>
</evidence>
<protein>
    <submittedName>
        <fullName evidence="2">Uncharacterized protein DUF5134</fullName>
    </submittedName>
</protein>
<proteinExistence type="predicted"/>
<dbReference type="AlphaFoldDB" id="A0A2S6GGX5"/>
<comment type="caution">
    <text evidence="2">The sequence shown here is derived from an EMBL/GenBank/DDBJ whole genome shotgun (WGS) entry which is preliminary data.</text>
</comment>
<keyword evidence="3" id="KW-1185">Reference proteome</keyword>
<keyword evidence="1" id="KW-0812">Transmembrane</keyword>
<feature type="transmembrane region" description="Helical" evidence="1">
    <location>
        <begin position="138"/>
        <end position="158"/>
    </location>
</feature>
<dbReference type="Proteomes" id="UP000239203">
    <property type="component" value="Unassembled WGS sequence"/>
</dbReference>
<sequence length="198" mass="20915">MAVPTWLGWVLTAAFLGIAGYSAARLVAANRRSDYTGRERAVDLAHALMALGMAVMCSPIGGPLPPAGWQAVFALVTAWFLGAALLGGRGGASWHGGDWQHAVAGLAMLYMLTAGSHTAHAMSSAWFEPHFEPHGNEVALPLLGWLFVAFFAFQALWLGRALVAGRTADQGILADRRVAAVCQLVMALGTGYLILVML</sequence>
<dbReference type="Pfam" id="PF17197">
    <property type="entry name" value="DUF5134"/>
    <property type="match status" value="1"/>
</dbReference>
<name>A0A2S6GGX5_9PSEU</name>
<organism evidence="2 3">
    <name type="scientific">Actinokineospora auranticolor</name>
    <dbReference type="NCBI Taxonomy" id="155976"/>
    <lineage>
        <taxon>Bacteria</taxon>
        <taxon>Bacillati</taxon>
        <taxon>Actinomycetota</taxon>
        <taxon>Actinomycetes</taxon>
        <taxon>Pseudonocardiales</taxon>
        <taxon>Pseudonocardiaceae</taxon>
        <taxon>Actinokineospora</taxon>
    </lineage>
</organism>
<keyword evidence="1" id="KW-0472">Membrane</keyword>
<feature type="transmembrane region" description="Helical" evidence="1">
    <location>
        <begin position="41"/>
        <end position="61"/>
    </location>
</feature>
<feature type="transmembrane region" description="Helical" evidence="1">
    <location>
        <begin position="178"/>
        <end position="197"/>
    </location>
</feature>
<feature type="transmembrane region" description="Helical" evidence="1">
    <location>
        <begin position="99"/>
        <end position="118"/>
    </location>
</feature>
<keyword evidence="1" id="KW-1133">Transmembrane helix</keyword>
<gene>
    <name evidence="2" type="ORF">CLV40_11941</name>
</gene>
<dbReference type="EMBL" id="PTIX01000019">
    <property type="protein sequence ID" value="PPK64477.1"/>
    <property type="molecule type" value="Genomic_DNA"/>
</dbReference>